<dbReference type="EMBL" id="UINC01173937">
    <property type="protein sequence ID" value="SVD79813.1"/>
    <property type="molecule type" value="Genomic_DNA"/>
</dbReference>
<accession>A0A382Y965</accession>
<gene>
    <name evidence="1" type="ORF">METZ01_LOCUS432667</name>
</gene>
<organism evidence="1">
    <name type="scientific">marine metagenome</name>
    <dbReference type="NCBI Taxonomy" id="408172"/>
    <lineage>
        <taxon>unclassified sequences</taxon>
        <taxon>metagenomes</taxon>
        <taxon>ecological metagenomes</taxon>
    </lineage>
</organism>
<protein>
    <submittedName>
        <fullName evidence="1">Uncharacterized protein</fullName>
    </submittedName>
</protein>
<feature type="non-terminal residue" evidence="1">
    <location>
        <position position="1"/>
    </location>
</feature>
<name>A0A382Y965_9ZZZZ</name>
<sequence>VKGFVILLLGVIFVALITSSLPSSAVDDLGGNNVISEDADKLNIVPTKSPEYKIYLHVIVRNAQDQLVSVSETMDGGYFAHEITDYAFDHSLPLVSGVNIKSDATVLPPTGKKEIIIIDNMKYEKVQYSDSYMFNSENELTSKWALNVCGEHIKKYTDGCARIFGTTTITVVYLEVDDVITTNWTILREFN</sequence>
<reference evidence="1" key="1">
    <citation type="submission" date="2018-05" db="EMBL/GenBank/DDBJ databases">
        <authorList>
            <person name="Lanie J.A."/>
            <person name="Ng W.-L."/>
            <person name="Kazmierczak K.M."/>
            <person name="Andrzejewski T.M."/>
            <person name="Davidsen T.M."/>
            <person name="Wayne K.J."/>
            <person name="Tettelin H."/>
            <person name="Glass J.I."/>
            <person name="Rusch D."/>
            <person name="Podicherti R."/>
            <person name="Tsui H.-C.T."/>
            <person name="Winkler M.E."/>
        </authorList>
    </citation>
    <scope>NUCLEOTIDE SEQUENCE</scope>
</reference>
<proteinExistence type="predicted"/>
<evidence type="ECO:0000313" key="1">
    <source>
        <dbReference type="EMBL" id="SVD79813.1"/>
    </source>
</evidence>
<dbReference type="AlphaFoldDB" id="A0A382Y965"/>